<organism evidence="1 2">
    <name type="scientific">Acinetobacter phage vB_AbaM_Berthold</name>
    <dbReference type="NCBI Taxonomy" id="2686290"/>
    <lineage>
        <taxon>Viruses</taxon>
        <taxon>Duplodnaviria</taxon>
        <taxon>Heunggongvirae</taxon>
        <taxon>Uroviricota</taxon>
        <taxon>Caudoviricetes</taxon>
        <taxon>Pantevenvirales</taxon>
        <taxon>Straboviridae</taxon>
        <taxon>Twarogvirinae</taxon>
        <taxon>Lazarusvirus</taxon>
        <taxon>Lazarusvirus berthold</taxon>
    </lineage>
</organism>
<protein>
    <submittedName>
        <fullName evidence="1">Uncharacterized protein</fullName>
    </submittedName>
</protein>
<dbReference type="EMBL" id="MN709128">
    <property type="protein sequence ID" value="QGZ15385.1"/>
    <property type="molecule type" value="Genomic_DNA"/>
</dbReference>
<reference evidence="1 2" key="1">
    <citation type="submission" date="2019-11" db="EMBL/GenBank/DDBJ databases">
        <authorList>
            <person name="Shneider M.M."/>
            <person name="Evseev P.V."/>
            <person name="Timoshina O.Y."/>
            <person name="Mikhailova Y.V."/>
            <person name="Shelenkov A.A."/>
            <person name="Yanushevich Y."/>
            <person name="Shagin D.A."/>
            <person name="Popova A.V."/>
            <person name="Miroshnikov K.A."/>
        </authorList>
    </citation>
    <scope>NUCLEOTIDE SEQUENCE [LARGE SCALE GENOMIC DNA]</scope>
</reference>
<evidence type="ECO:0000313" key="1">
    <source>
        <dbReference type="EMBL" id="QGZ15385.1"/>
    </source>
</evidence>
<gene>
    <name evidence="1" type="ORF">Berthold_044</name>
</gene>
<evidence type="ECO:0000313" key="2">
    <source>
        <dbReference type="Proteomes" id="UP000441722"/>
    </source>
</evidence>
<accession>A0A6B9J4D6</accession>
<dbReference type="Proteomes" id="UP000441722">
    <property type="component" value="Segment"/>
</dbReference>
<name>A0A6B9J4D6_9CAUD</name>
<sequence length="105" mass="11716">MTKILARKKPVEVYAVQWLGTPESLKNVLLFMGLDVVIDDPNTAATFNAVYDRVMESGLPIETLEGTMTASLNDYIIQGVNGEYYPCKPEIFDKTYDVVLPNVVI</sequence>
<proteinExistence type="predicted"/>
<keyword evidence="2" id="KW-1185">Reference proteome</keyword>